<keyword evidence="4" id="KW-0716">Sensory transduction</keyword>
<dbReference type="AlphaFoldDB" id="Q9GUD1"/>
<feature type="transmembrane region" description="Helical" evidence="19">
    <location>
        <begin position="137"/>
        <end position="157"/>
    </location>
</feature>
<keyword evidence="5 19" id="KW-0812">Transmembrane</keyword>
<dbReference type="GO" id="GO:0005886">
    <property type="term" value="C:plasma membrane"/>
    <property type="evidence" value="ECO:0000318"/>
    <property type="project" value="GO_Central"/>
</dbReference>
<dbReference type="FunCoup" id="Q9GUD1">
    <property type="interactions" value="46"/>
</dbReference>
<sequence length="357" mass="40515">MLSPADWLLFEEDIQKLCGLVAIFSNLVLMYLILTKSPLTLGAYKWLMLYTALFELVYAVFNLFVGPVIHAFGSTCIVFQDMSKSLFDRQIIYVSIIIFCSFFGVSMAIFAVQFVYRYGAVNTTFKQKYLSGNKIMLLYICPIISGILWGLNVWIFMSPSVEKADYLRIYMAETFGLNIDECTYFGLLFWKDDGIGNLKIGSLSFNGVVNMDLILGTSFGCVAYFGINCYRLISQKLSTTESLSQATKNLQLQLFYALIVQSAIPCMFMYIPAAIIFTFPMINIDLDSKYPFVSVTIALYTAIDPLPTIFIIKDYRRAFFRFLSCKKGNEVISNYSLNGNESGVRWNNTRNITISTC</sequence>
<dbReference type="AGR" id="WB:WBGene00006233"/>
<dbReference type="Gene3D" id="1.20.1070.10">
    <property type="entry name" value="Rhodopsin 7-helix transmembrane proteins"/>
    <property type="match status" value="1"/>
</dbReference>
<dbReference type="GO" id="GO:0007186">
    <property type="term" value="P:G protein-coupled receptor signaling pathway"/>
    <property type="evidence" value="ECO:0000318"/>
    <property type="project" value="GO_Central"/>
</dbReference>
<evidence type="ECO:0000256" key="9">
    <source>
        <dbReference type="ARBA" id="ARBA00023136"/>
    </source>
</evidence>
<evidence type="ECO:0000313" key="21">
    <source>
        <dbReference type="Proteomes" id="UP000001940"/>
    </source>
</evidence>
<evidence type="ECO:0000256" key="19">
    <source>
        <dbReference type="SAM" id="Phobius"/>
    </source>
</evidence>
<proteinExistence type="inferred from homology"/>
<gene>
    <name evidence="20 22" type="primary">str-196</name>
    <name evidence="20" type="ORF">CELE_T01G6.3</name>
    <name evidence="22" type="ORF">T01G6.3</name>
</gene>
<dbReference type="FunFam" id="1.20.1070.10:FF:000128">
    <property type="entry name" value="Seven TM Receptor"/>
    <property type="match status" value="1"/>
</dbReference>
<keyword evidence="6" id="KW-0552">Olfaction</keyword>
<evidence type="ECO:0000256" key="18">
    <source>
        <dbReference type="ARBA" id="ARBA00082489"/>
    </source>
</evidence>
<feature type="transmembrane region" description="Helical" evidence="19">
    <location>
        <begin position="46"/>
        <end position="72"/>
    </location>
</feature>
<dbReference type="GO" id="GO:0006935">
    <property type="term" value="P:chemotaxis"/>
    <property type="evidence" value="ECO:0007669"/>
    <property type="project" value="UniProtKB-KW"/>
</dbReference>
<dbReference type="InParanoid" id="Q9GUD1"/>
<dbReference type="GO" id="GO:0038022">
    <property type="term" value="F:G protein-coupled olfactory receptor activity"/>
    <property type="evidence" value="ECO:0000318"/>
    <property type="project" value="GO_Central"/>
</dbReference>
<dbReference type="PANTHER" id="PTHR22943:SF78">
    <property type="entry name" value="SEVEN TM RECEPTOR"/>
    <property type="match status" value="1"/>
</dbReference>
<evidence type="ECO:0000256" key="6">
    <source>
        <dbReference type="ARBA" id="ARBA00022725"/>
    </source>
</evidence>
<dbReference type="PANTHER" id="PTHR22943">
    <property type="entry name" value="7-TRANSMEMBRANE DOMAIN RECEPTOR C.ELEGANS"/>
    <property type="match status" value="1"/>
</dbReference>
<dbReference type="OrthoDB" id="5812563at2759"/>
<comment type="function">
    <text evidence="13">An odorant receptor which affects chemotaxis to the volatile odorant diacetyl. Specifies AWA neuronal cell fate via the odr-7 pathway.</text>
</comment>
<dbReference type="GeneID" id="192027"/>
<feature type="transmembrane region" description="Helical" evidence="19">
    <location>
        <begin position="92"/>
        <end position="116"/>
    </location>
</feature>
<dbReference type="InterPro" id="IPR019428">
    <property type="entry name" value="7TM_GPCR_serpentine_rcpt_Str"/>
</dbReference>
<evidence type="ECO:0000256" key="15">
    <source>
        <dbReference type="ARBA" id="ARBA00064300"/>
    </source>
</evidence>
<dbReference type="GO" id="GO:0060170">
    <property type="term" value="C:ciliary membrane"/>
    <property type="evidence" value="ECO:0007669"/>
    <property type="project" value="UniProtKB-SubCell"/>
</dbReference>
<keyword evidence="7 19" id="KW-1133">Transmembrane helix</keyword>
<evidence type="ECO:0000256" key="5">
    <source>
        <dbReference type="ARBA" id="ARBA00022692"/>
    </source>
</evidence>
<dbReference type="Proteomes" id="UP000001940">
    <property type="component" value="Chromosome V"/>
</dbReference>
<keyword evidence="8" id="KW-0969">Cilium</keyword>
<dbReference type="GO" id="GO:0042048">
    <property type="term" value="P:olfactory behavior"/>
    <property type="evidence" value="ECO:0000318"/>
    <property type="project" value="GO_Central"/>
</dbReference>
<dbReference type="EMBL" id="BX284605">
    <property type="protein sequence ID" value="CCD73118.1"/>
    <property type="molecule type" value="Genomic_DNA"/>
</dbReference>
<keyword evidence="2" id="KW-1003">Cell membrane</keyword>
<keyword evidence="21" id="KW-1185">Reference proteome</keyword>
<reference evidence="20 21" key="1">
    <citation type="journal article" date="1998" name="Science">
        <title>Genome sequence of the nematode C. elegans: a platform for investigating biology.</title>
        <authorList>
            <consortium name="The C. elegans sequencing consortium"/>
            <person name="Sulson J.E."/>
            <person name="Waterston R."/>
        </authorList>
    </citation>
    <scope>NUCLEOTIDE SEQUENCE [LARGE SCALE GENOMIC DNA]</scope>
    <source>
        <strain evidence="20 21">Bristol N2</strain>
    </source>
</reference>
<evidence type="ECO:0000256" key="8">
    <source>
        <dbReference type="ARBA" id="ARBA00023069"/>
    </source>
</evidence>
<evidence type="ECO:0000256" key="12">
    <source>
        <dbReference type="ARBA" id="ARBA00023273"/>
    </source>
</evidence>
<keyword evidence="3" id="KW-0145">Chemotaxis</keyword>
<evidence type="ECO:0000256" key="3">
    <source>
        <dbReference type="ARBA" id="ARBA00022500"/>
    </source>
</evidence>
<evidence type="ECO:0000256" key="2">
    <source>
        <dbReference type="ARBA" id="ARBA00022475"/>
    </source>
</evidence>
<evidence type="ECO:0000256" key="7">
    <source>
        <dbReference type="ARBA" id="ARBA00022989"/>
    </source>
</evidence>
<feature type="transmembrane region" description="Helical" evidence="19">
    <location>
        <begin position="291"/>
        <end position="312"/>
    </location>
</feature>
<dbReference type="RefSeq" id="NP_503220.1">
    <property type="nucleotide sequence ID" value="NM_070819.1"/>
</dbReference>
<dbReference type="eggNOG" id="ENOG502RVQ3">
    <property type="taxonomic scope" value="Eukaryota"/>
</dbReference>
<name>Q9GUD1_CAEEL</name>
<evidence type="ECO:0000256" key="14">
    <source>
        <dbReference type="ARBA" id="ARBA00061678"/>
    </source>
</evidence>
<organism evidence="20 21">
    <name type="scientific">Caenorhabditis elegans</name>
    <dbReference type="NCBI Taxonomy" id="6239"/>
    <lineage>
        <taxon>Eukaryota</taxon>
        <taxon>Metazoa</taxon>
        <taxon>Ecdysozoa</taxon>
        <taxon>Nematoda</taxon>
        <taxon>Chromadorea</taxon>
        <taxon>Rhabditida</taxon>
        <taxon>Rhabditina</taxon>
        <taxon>Rhabditomorpha</taxon>
        <taxon>Rhabditoidea</taxon>
        <taxon>Rhabditidae</taxon>
        <taxon>Peloderinae</taxon>
        <taxon>Caenorhabditis</taxon>
    </lineage>
</organism>
<dbReference type="KEGG" id="cel:CELE_T01G6.3"/>
<feature type="transmembrane region" description="Helical" evidence="19">
    <location>
        <begin position="213"/>
        <end position="233"/>
    </location>
</feature>
<evidence type="ECO:0000256" key="11">
    <source>
        <dbReference type="ARBA" id="ARBA00023180"/>
    </source>
</evidence>
<keyword evidence="10 20" id="KW-0675">Receptor</keyword>
<evidence type="ECO:0000256" key="10">
    <source>
        <dbReference type="ARBA" id="ARBA00023170"/>
    </source>
</evidence>
<dbReference type="CTD" id="192027"/>
<dbReference type="UCSC" id="T01G6.3">
    <property type="organism name" value="c. elegans"/>
</dbReference>
<evidence type="ECO:0000256" key="4">
    <source>
        <dbReference type="ARBA" id="ARBA00022606"/>
    </source>
</evidence>
<dbReference type="OMA" id="FTFPMIN"/>
<evidence type="ECO:0000256" key="1">
    <source>
        <dbReference type="ARBA" id="ARBA00004272"/>
    </source>
</evidence>
<keyword evidence="11" id="KW-0325">Glycoprotein</keyword>
<keyword evidence="12" id="KW-0966">Cell projection</keyword>
<comment type="subunit">
    <text evidence="15">Interacts with odr-4.</text>
</comment>
<evidence type="ECO:0000313" key="22">
    <source>
        <dbReference type="WormBase" id="T01G6.3"/>
    </source>
</evidence>
<dbReference type="PhylomeDB" id="Q9GUD1"/>
<dbReference type="Pfam" id="PF10326">
    <property type="entry name" value="7TM_GPCR_Str"/>
    <property type="match status" value="1"/>
</dbReference>
<dbReference type="SUPFAM" id="SSF81321">
    <property type="entry name" value="Family A G protein-coupled receptor-like"/>
    <property type="match status" value="1"/>
</dbReference>
<dbReference type="WormBase" id="T01G6.3">
    <property type="protein sequence ID" value="CE25096"/>
    <property type="gene ID" value="WBGene00006233"/>
    <property type="gene designation" value="str-196"/>
</dbReference>
<evidence type="ECO:0000256" key="16">
    <source>
        <dbReference type="ARBA" id="ARBA00067967"/>
    </source>
</evidence>
<evidence type="ECO:0000313" key="20">
    <source>
        <dbReference type="EMBL" id="CCD73118.1"/>
    </source>
</evidence>
<evidence type="ECO:0000256" key="17">
    <source>
        <dbReference type="ARBA" id="ARBA00078653"/>
    </source>
</evidence>
<feature type="transmembrane region" description="Helical" evidence="19">
    <location>
        <begin position="254"/>
        <end position="279"/>
    </location>
</feature>
<evidence type="ECO:0000256" key="13">
    <source>
        <dbReference type="ARBA" id="ARBA00054965"/>
    </source>
</evidence>
<accession>Q9GUD1</accession>
<dbReference type="HOGENOM" id="CLU_036335_2_0_1"/>
<comment type="similarity">
    <text evidence="14">Belongs to the nematode receptor-like protein str family.</text>
</comment>
<dbReference type="PaxDb" id="6239-T01G6.3"/>
<keyword evidence="9 19" id="KW-0472">Membrane</keyword>
<comment type="subcellular location">
    <subcellularLocation>
        <location evidence="1">Cell projection</location>
        <location evidence="1">Cilium membrane</location>
        <topology evidence="1">Multi-pass membrane protein</topology>
    </subcellularLocation>
</comment>
<protein>
    <recommendedName>
        <fullName evidence="16">Serpentine receptor class r-10</fullName>
    </recommendedName>
    <alternativeName>
        <fullName evidence="17">Odorant response abnormal protein 10</fullName>
    </alternativeName>
    <alternativeName>
        <fullName evidence="18">Olfactory receptor 10</fullName>
    </alternativeName>
</protein>